<keyword evidence="8 10" id="KW-0630">Potassium</keyword>
<evidence type="ECO:0000256" key="4">
    <source>
        <dbReference type="ARBA" id="ARBA00022741"/>
    </source>
</evidence>
<comment type="similarity">
    <text evidence="1">Belongs to the carbohydrate kinase pfkB family.</text>
</comment>
<comment type="similarity">
    <text evidence="11">Belongs to the carbohydrate kinase PfkB family. LacC subfamily.</text>
</comment>
<keyword evidence="2 10" id="KW-0808">Transferase</keyword>
<evidence type="ECO:0000313" key="15">
    <source>
        <dbReference type="Proteomes" id="UP000187313"/>
    </source>
</evidence>
<organism evidence="14 16">
    <name type="scientific">Paenibacillus odorifer</name>
    <dbReference type="NCBI Taxonomy" id="189426"/>
    <lineage>
        <taxon>Bacteria</taxon>
        <taxon>Bacillati</taxon>
        <taxon>Bacillota</taxon>
        <taxon>Bacilli</taxon>
        <taxon>Bacillales</taxon>
        <taxon>Paenibacillaceae</taxon>
        <taxon>Paenibacillus</taxon>
    </lineage>
</organism>
<reference evidence="14 16" key="1">
    <citation type="submission" date="2016-11" db="EMBL/GenBank/DDBJ databases">
        <title>Paenibacillus species isolates.</title>
        <authorList>
            <person name="Beno S.M."/>
        </authorList>
    </citation>
    <scope>NUCLEOTIDE SEQUENCE [LARGE SCALE GENOMIC DNA]</scope>
    <source>
        <strain evidence="14 16">FSL H7-0443</strain>
        <strain evidence="13 15">FSL R5-0923</strain>
    </source>
</reference>
<evidence type="ECO:0000256" key="8">
    <source>
        <dbReference type="ARBA" id="ARBA00022958"/>
    </source>
</evidence>
<feature type="binding site" evidence="10">
    <location>
        <position position="173"/>
    </location>
    <ligand>
        <name>ATP</name>
        <dbReference type="ChEBI" id="CHEBI:30616"/>
    </ligand>
</feature>
<dbReference type="GO" id="GO:0005829">
    <property type="term" value="C:cytosol"/>
    <property type="evidence" value="ECO:0007669"/>
    <property type="project" value="TreeGrafter"/>
</dbReference>
<name>A0A1R0ZKZ1_9BACL</name>
<dbReference type="UniPathway" id="UPA00916">
    <property type="reaction ID" value="UER00889"/>
</dbReference>
<dbReference type="GO" id="GO:0009024">
    <property type="term" value="F:tagatose-6-phosphate kinase activity"/>
    <property type="evidence" value="ECO:0007669"/>
    <property type="project" value="UniProtKB-EC"/>
</dbReference>
<dbReference type="SUPFAM" id="SSF53613">
    <property type="entry name" value="Ribokinase-like"/>
    <property type="match status" value="1"/>
</dbReference>
<dbReference type="GO" id="GO:0019303">
    <property type="term" value="P:D-ribose catabolic process"/>
    <property type="evidence" value="ECO:0007669"/>
    <property type="project" value="UniProtKB-UniPathway"/>
</dbReference>
<feature type="binding site" evidence="10">
    <location>
        <position position="280"/>
    </location>
    <ligand>
        <name>K(+)</name>
        <dbReference type="ChEBI" id="CHEBI:29103"/>
    </ligand>
</feature>
<comment type="subunit">
    <text evidence="10">Homodimer.</text>
</comment>
<evidence type="ECO:0000256" key="2">
    <source>
        <dbReference type="ARBA" id="ARBA00022679"/>
    </source>
</evidence>
<gene>
    <name evidence="10" type="primary">deoK</name>
    <name evidence="13" type="ORF">BSK51_10210</name>
    <name evidence="14" type="ORF">BSK65_06620</name>
</gene>
<comment type="catalytic activity">
    <reaction evidence="11">
        <text>D-tagatofuranose 6-phosphate + ATP = D-tagatofuranose 1,6-bisphosphate + ADP + H(+)</text>
        <dbReference type="Rhea" id="RHEA:12420"/>
        <dbReference type="ChEBI" id="CHEBI:15378"/>
        <dbReference type="ChEBI" id="CHEBI:30616"/>
        <dbReference type="ChEBI" id="CHEBI:58694"/>
        <dbReference type="ChEBI" id="CHEBI:58695"/>
        <dbReference type="ChEBI" id="CHEBI:456216"/>
        <dbReference type="EC" id="2.7.1.144"/>
    </reaction>
</comment>
<feature type="binding site" evidence="10">
    <location>
        <position position="276"/>
    </location>
    <ligand>
        <name>K(+)</name>
        <dbReference type="ChEBI" id="CHEBI:29103"/>
    </ligand>
</feature>
<keyword evidence="6 10" id="KW-0067">ATP-binding</keyword>
<dbReference type="NCBIfam" id="TIGR02152">
    <property type="entry name" value="D_ribokin_bact"/>
    <property type="match status" value="1"/>
</dbReference>
<comment type="pathway">
    <text evidence="11">Carbohydrate metabolism; D-tagatose 6-phosphate degradation; D-glyceraldehyde 3-phosphate and glycerone phosphate from D-tagatose 6-phosphate: step 1/2.</text>
</comment>
<feature type="binding site" evidence="10">
    <location>
        <position position="235"/>
    </location>
    <ligand>
        <name>K(+)</name>
        <dbReference type="ChEBI" id="CHEBI:29103"/>
    </ligand>
</feature>
<dbReference type="InterPro" id="IPR011877">
    <property type="entry name" value="Ribokinase"/>
</dbReference>
<dbReference type="EC" id="2.7.1.229" evidence="10"/>
<keyword evidence="11" id="KW-0423">Lactose metabolism</keyword>
<sequence length="302" mass="31560">MDMVVRTNRAPNAGETLMGQAFALSPGGKGANQAVAAARLGAEVSMIGSVGKDTFGSEMLEIIKQEGIHIEHISVSETEATGVASIVIEEDGENRIIVVSGANMELSAEDIQMLAPVIQQAKLIVLQLEMDLAMTEQAVAIAHGYGIPIILNPAPARRLKDEMLSQVTYLTPNETEAGILAGMTVDSIETAEQAARILLQKGVKNVIVTLGAKGTLLVNAEGTKLVPGFPVKAIDTVAAGDSFNGALAQQLVSGKSLEEALRFANAVGALAVGKAGAIPSLPYLPEVENFIKHVSDDKELKS</sequence>
<feature type="binding site" evidence="10">
    <location>
        <begin position="240"/>
        <end position="241"/>
    </location>
    <ligand>
        <name>ATP</name>
        <dbReference type="ChEBI" id="CHEBI:30616"/>
    </ligand>
</feature>
<keyword evidence="7 10" id="KW-0460">Magnesium</keyword>
<evidence type="ECO:0000256" key="9">
    <source>
        <dbReference type="ARBA" id="ARBA00023277"/>
    </source>
</evidence>
<dbReference type="InterPro" id="IPR017583">
    <property type="entry name" value="Tagatose/fructose_Pkinase"/>
</dbReference>
<evidence type="ECO:0000256" key="5">
    <source>
        <dbReference type="ARBA" id="ARBA00022777"/>
    </source>
</evidence>
<evidence type="ECO:0000256" key="3">
    <source>
        <dbReference type="ARBA" id="ARBA00022723"/>
    </source>
</evidence>
<dbReference type="PANTHER" id="PTHR10584">
    <property type="entry name" value="SUGAR KINASE"/>
    <property type="match status" value="1"/>
</dbReference>
<feature type="binding site" evidence="10">
    <location>
        <position position="241"/>
    </location>
    <ligand>
        <name>substrate</name>
    </ligand>
</feature>
<dbReference type="Proteomes" id="UP000187313">
    <property type="component" value="Unassembled WGS sequence"/>
</dbReference>
<feature type="binding site" evidence="10">
    <location>
        <begin position="28"/>
        <end position="32"/>
    </location>
    <ligand>
        <name>substrate</name>
    </ligand>
</feature>
<accession>A0A1R0ZKZ1</accession>
<proteinExistence type="inferred from homology"/>
<comment type="subcellular location">
    <subcellularLocation>
        <location evidence="10">Cytoplasm</location>
    </subcellularLocation>
</comment>
<dbReference type="GO" id="GO:0046872">
    <property type="term" value="F:metal ion binding"/>
    <property type="evidence" value="ECO:0007669"/>
    <property type="project" value="UniProtKB-KW"/>
</dbReference>
<evidence type="ECO:0000313" key="14">
    <source>
        <dbReference type="EMBL" id="OME72461.1"/>
    </source>
</evidence>
<dbReference type="EMBL" id="MPTD01000006">
    <property type="protein sequence ID" value="OMD52857.1"/>
    <property type="molecule type" value="Genomic_DNA"/>
</dbReference>
<dbReference type="AlphaFoldDB" id="A0A1R0ZKZ1"/>
<evidence type="ECO:0000256" key="1">
    <source>
        <dbReference type="ARBA" id="ARBA00005380"/>
    </source>
</evidence>
<feature type="binding site" evidence="10">
    <location>
        <position position="237"/>
    </location>
    <ligand>
        <name>K(+)</name>
        <dbReference type="ChEBI" id="CHEBI:29103"/>
    </ligand>
</feature>
<dbReference type="UniPathway" id="UPA00704">
    <property type="reaction ID" value="UER00715"/>
</dbReference>
<keyword evidence="9 10" id="KW-0119">Carbohydrate metabolism</keyword>
<evidence type="ECO:0000256" key="7">
    <source>
        <dbReference type="ARBA" id="ARBA00022842"/>
    </source>
</evidence>
<comment type="function">
    <text evidence="10">Catalyzes the ATP-dependent phosphorylation of 2-deoxy-D-ribose to 2-deoxy-D-ribose 5-phosphate (dRib-5P), allowing the use of deoxyribose as the sole carbon source.</text>
</comment>
<dbReference type="Proteomes" id="UP000187425">
    <property type="component" value="Unassembled WGS sequence"/>
</dbReference>
<comment type="catalytic activity">
    <reaction evidence="10">
        <text>2-deoxy-D-ribose + ATP = 2-deoxy-D-ribose 5-phosphate + ADP + H(+)</text>
        <dbReference type="Rhea" id="RHEA:30871"/>
        <dbReference type="ChEBI" id="CHEBI:15378"/>
        <dbReference type="ChEBI" id="CHEBI:30616"/>
        <dbReference type="ChEBI" id="CHEBI:62877"/>
        <dbReference type="ChEBI" id="CHEBI:90761"/>
        <dbReference type="ChEBI" id="CHEBI:456216"/>
        <dbReference type="EC" id="2.7.1.229"/>
    </reaction>
</comment>
<dbReference type="PRINTS" id="PR00990">
    <property type="entry name" value="RIBOKINASE"/>
</dbReference>
<dbReference type="GO" id="GO:0005524">
    <property type="term" value="F:ATP binding"/>
    <property type="evidence" value="ECO:0007669"/>
    <property type="project" value="UniProtKB-UniRule"/>
</dbReference>
<feature type="binding site" evidence="10">
    <location>
        <position position="274"/>
    </location>
    <ligand>
        <name>K(+)</name>
        <dbReference type="ChEBI" id="CHEBI:29103"/>
    </ligand>
</feature>
<dbReference type="Pfam" id="PF00294">
    <property type="entry name" value="PfkB"/>
    <property type="match status" value="1"/>
</dbReference>
<evidence type="ECO:0000313" key="13">
    <source>
        <dbReference type="EMBL" id="OMD52857.1"/>
    </source>
</evidence>
<dbReference type="InterPro" id="IPR002139">
    <property type="entry name" value="Ribo/fructo_kinase"/>
</dbReference>
<feature type="binding site" evidence="10">
    <location>
        <position position="265"/>
    </location>
    <ligand>
        <name>ATP</name>
        <dbReference type="ChEBI" id="CHEBI:30616"/>
    </ligand>
</feature>
<dbReference type="CDD" id="cd01174">
    <property type="entry name" value="ribokinase"/>
    <property type="match status" value="1"/>
</dbReference>
<comment type="similarity">
    <text evidence="10">Belongs to the carbohydrate kinase PfkB family. Deoxyribokinase subfamily.</text>
</comment>
<comment type="caution">
    <text evidence="14">The sequence shown here is derived from an EMBL/GenBank/DDBJ whole genome shotgun (WGS) entry which is preliminary data.</text>
</comment>
<feature type="binding site" evidence="10">
    <location>
        <position position="129"/>
    </location>
    <ligand>
        <name>substrate</name>
    </ligand>
</feature>
<dbReference type="InterPro" id="IPR002173">
    <property type="entry name" value="Carboh/pur_kinase_PfkB_CS"/>
</dbReference>
<keyword evidence="10" id="KW-0963">Cytoplasm</keyword>
<evidence type="ECO:0000259" key="12">
    <source>
        <dbReference type="Pfam" id="PF00294"/>
    </source>
</evidence>
<evidence type="ECO:0000256" key="11">
    <source>
        <dbReference type="PIRNR" id="PIRNR000535"/>
    </source>
</evidence>
<evidence type="ECO:0000256" key="6">
    <source>
        <dbReference type="ARBA" id="ARBA00022840"/>
    </source>
</evidence>
<protein>
    <recommendedName>
        <fullName evidence="10">Deoxyribokinase</fullName>
        <shortName evidence="10">dRK</shortName>
        <ecNumber evidence="10">2.7.1.229</ecNumber>
    </recommendedName>
    <alternativeName>
        <fullName evidence="10">ATP:2-deoxy-D-ribose 5-phosphotransferase</fullName>
    </alternativeName>
</protein>
<feature type="domain" description="Carbohydrate kinase PfkB" evidence="12">
    <location>
        <begin position="10"/>
        <end position="282"/>
    </location>
</feature>
<dbReference type="GO" id="GO:2001059">
    <property type="term" value="P:D-tagatose 6-phosphate catabolic process"/>
    <property type="evidence" value="ECO:0007669"/>
    <property type="project" value="UniProtKB-UniPathway"/>
</dbReference>
<dbReference type="EMBL" id="MPTW01000003">
    <property type="protein sequence ID" value="OME72461.1"/>
    <property type="molecule type" value="Genomic_DNA"/>
</dbReference>
<feature type="active site" description="Proton acceptor" evidence="10">
    <location>
        <position position="241"/>
    </location>
</feature>
<feature type="site" description="Important for substrate specificity" evidence="10">
    <location>
        <position position="1"/>
    </location>
</feature>
<keyword evidence="5 10" id="KW-0418">Kinase</keyword>
<dbReference type="Gene3D" id="3.40.1190.20">
    <property type="match status" value="1"/>
</dbReference>
<dbReference type="HAMAP" id="MF_01987">
    <property type="entry name" value="Ribokinase"/>
    <property type="match status" value="1"/>
</dbReference>
<dbReference type="PIRSF" id="PIRSF000535">
    <property type="entry name" value="1PFK/6PFK/LacC"/>
    <property type="match status" value="1"/>
</dbReference>
<dbReference type="InterPro" id="IPR011611">
    <property type="entry name" value="PfkB_dom"/>
</dbReference>
<keyword evidence="4 10" id="KW-0547">Nucleotide-binding</keyword>
<dbReference type="PANTHER" id="PTHR10584:SF166">
    <property type="entry name" value="RIBOKINASE"/>
    <property type="match status" value="1"/>
</dbReference>
<evidence type="ECO:0000256" key="10">
    <source>
        <dbReference type="HAMAP-Rule" id="MF_01987"/>
    </source>
</evidence>
<evidence type="ECO:0000313" key="16">
    <source>
        <dbReference type="Proteomes" id="UP000187425"/>
    </source>
</evidence>
<comment type="cofactor">
    <cofactor evidence="10">
        <name>Mg(2+)</name>
        <dbReference type="ChEBI" id="CHEBI:18420"/>
    </cofactor>
</comment>
<keyword evidence="15" id="KW-1185">Reference proteome</keyword>
<dbReference type="InterPro" id="IPR029056">
    <property type="entry name" value="Ribokinase-like"/>
</dbReference>
<dbReference type="GO" id="GO:0005988">
    <property type="term" value="P:lactose metabolic process"/>
    <property type="evidence" value="ECO:0007669"/>
    <property type="project" value="UniProtKB-KW"/>
</dbReference>
<dbReference type="GO" id="GO:0004747">
    <property type="term" value="F:ribokinase activity"/>
    <property type="evidence" value="ECO:0007669"/>
    <property type="project" value="UniProtKB-UniRule"/>
</dbReference>
<feature type="binding site" evidence="10">
    <location>
        <position position="271"/>
    </location>
    <ligand>
        <name>K(+)</name>
        <dbReference type="ChEBI" id="CHEBI:29103"/>
    </ligand>
</feature>
<feature type="binding site" evidence="10">
    <location>
        <begin position="209"/>
        <end position="214"/>
    </location>
    <ligand>
        <name>ATP</name>
        <dbReference type="ChEBI" id="CHEBI:30616"/>
    </ligand>
</feature>
<comment type="caution">
    <text evidence="10">Lacks conserved residue(s) required for the propagation of feature annotation.</text>
</comment>
<dbReference type="PROSITE" id="PS00584">
    <property type="entry name" value="PFKB_KINASES_2"/>
    <property type="match status" value="1"/>
</dbReference>
<keyword evidence="3 10" id="KW-0479">Metal-binding</keyword>